<dbReference type="OrthoDB" id="10264507at2759"/>
<dbReference type="EMBL" id="MU005589">
    <property type="protein sequence ID" value="KAF2681904.1"/>
    <property type="molecule type" value="Genomic_DNA"/>
</dbReference>
<sequence>MSSIFCCSSVQPYKNKRLTEEAKFRPFLTWAEFPKESTVETPGPDISTSIFVIQFVKQVNFGPLEGKRYFVFKDDVFVEVTEQWLIDANFQKLNAFKNFKCSAHNKFFEVNVYQKDPVNTHHWRTDAARPASHIDL</sequence>
<gene>
    <name evidence="1" type="ORF">K458DRAFT_406114</name>
</gene>
<dbReference type="AlphaFoldDB" id="A0A6G1IUI5"/>
<accession>A0A6G1IUI5</accession>
<proteinExistence type="predicted"/>
<dbReference type="Proteomes" id="UP000799291">
    <property type="component" value="Unassembled WGS sequence"/>
</dbReference>
<evidence type="ECO:0000313" key="2">
    <source>
        <dbReference type="Proteomes" id="UP000799291"/>
    </source>
</evidence>
<reference evidence="1" key="1">
    <citation type="journal article" date="2020" name="Stud. Mycol.">
        <title>101 Dothideomycetes genomes: a test case for predicting lifestyles and emergence of pathogens.</title>
        <authorList>
            <person name="Haridas S."/>
            <person name="Albert R."/>
            <person name="Binder M."/>
            <person name="Bloem J."/>
            <person name="Labutti K."/>
            <person name="Salamov A."/>
            <person name="Andreopoulos B."/>
            <person name="Baker S."/>
            <person name="Barry K."/>
            <person name="Bills G."/>
            <person name="Bluhm B."/>
            <person name="Cannon C."/>
            <person name="Castanera R."/>
            <person name="Culley D."/>
            <person name="Daum C."/>
            <person name="Ezra D."/>
            <person name="Gonzalez J."/>
            <person name="Henrissat B."/>
            <person name="Kuo A."/>
            <person name="Liang C."/>
            <person name="Lipzen A."/>
            <person name="Lutzoni F."/>
            <person name="Magnuson J."/>
            <person name="Mondo S."/>
            <person name="Nolan M."/>
            <person name="Ohm R."/>
            <person name="Pangilinan J."/>
            <person name="Park H.-J."/>
            <person name="Ramirez L."/>
            <person name="Alfaro M."/>
            <person name="Sun H."/>
            <person name="Tritt A."/>
            <person name="Yoshinaga Y."/>
            <person name="Zwiers L.-H."/>
            <person name="Turgeon B."/>
            <person name="Goodwin S."/>
            <person name="Spatafora J."/>
            <person name="Crous P."/>
            <person name="Grigoriev I."/>
        </authorList>
    </citation>
    <scope>NUCLEOTIDE SEQUENCE</scope>
    <source>
        <strain evidence="1">CBS 122367</strain>
    </source>
</reference>
<name>A0A6G1IUI5_9PLEO</name>
<keyword evidence="2" id="KW-1185">Reference proteome</keyword>
<protein>
    <submittedName>
        <fullName evidence="1">Uncharacterized protein</fullName>
    </submittedName>
</protein>
<evidence type="ECO:0000313" key="1">
    <source>
        <dbReference type="EMBL" id="KAF2681904.1"/>
    </source>
</evidence>
<organism evidence="1 2">
    <name type="scientific">Lentithecium fluviatile CBS 122367</name>
    <dbReference type="NCBI Taxonomy" id="1168545"/>
    <lineage>
        <taxon>Eukaryota</taxon>
        <taxon>Fungi</taxon>
        <taxon>Dikarya</taxon>
        <taxon>Ascomycota</taxon>
        <taxon>Pezizomycotina</taxon>
        <taxon>Dothideomycetes</taxon>
        <taxon>Pleosporomycetidae</taxon>
        <taxon>Pleosporales</taxon>
        <taxon>Massarineae</taxon>
        <taxon>Lentitheciaceae</taxon>
        <taxon>Lentithecium</taxon>
    </lineage>
</organism>